<proteinExistence type="predicted"/>
<feature type="chain" id="PRO_5009309647" evidence="1">
    <location>
        <begin position="21"/>
        <end position="105"/>
    </location>
</feature>
<evidence type="ECO:0000313" key="3">
    <source>
        <dbReference type="WBParaSite" id="Csp11.Scaffold630.g21300.t1"/>
    </source>
</evidence>
<dbReference type="AlphaFoldDB" id="A0A1I7V0X3"/>
<dbReference type="WBParaSite" id="Csp11.Scaffold630.g21300.t1">
    <property type="protein sequence ID" value="Csp11.Scaffold630.g21300.t1"/>
    <property type="gene ID" value="Csp11.Scaffold630.g21300"/>
</dbReference>
<accession>A0A1I7V0X3</accession>
<name>A0A1I7V0X3_9PELO</name>
<sequence length="105" mass="11678">MGKLIIFLFVFAFFIGAVKPEDENSSQPSVLEMILFDLIPEFIAVIHTTLHLLILGPDLAYFADPLIYINLPPGTASELFGLLKEFTKEIEIYVAAVIKCAIYGN</sequence>
<reference evidence="3" key="1">
    <citation type="submission" date="2016-11" db="UniProtKB">
        <authorList>
            <consortium name="WormBaseParasite"/>
        </authorList>
    </citation>
    <scope>IDENTIFICATION</scope>
</reference>
<dbReference type="Proteomes" id="UP000095282">
    <property type="component" value="Unplaced"/>
</dbReference>
<keyword evidence="1" id="KW-0732">Signal</keyword>
<organism evidence="2 3">
    <name type="scientific">Caenorhabditis tropicalis</name>
    <dbReference type="NCBI Taxonomy" id="1561998"/>
    <lineage>
        <taxon>Eukaryota</taxon>
        <taxon>Metazoa</taxon>
        <taxon>Ecdysozoa</taxon>
        <taxon>Nematoda</taxon>
        <taxon>Chromadorea</taxon>
        <taxon>Rhabditida</taxon>
        <taxon>Rhabditina</taxon>
        <taxon>Rhabditomorpha</taxon>
        <taxon>Rhabditoidea</taxon>
        <taxon>Rhabditidae</taxon>
        <taxon>Peloderinae</taxon>
        <taxon>Caenorhabditis</taxon>
    </lineage>
</organism>
<evidence type="ECO:0000256" key="1">
    <source>
        <dbReference type="SAM" id="SignalP"/>
    </source>
</evidence>
<protein>
    <submittedName>
        <fullName evidence="3">Secreted protein</fullName>
    </submittedName>
</protein>
<evidence type="ECO:0000313" key="2">
    <source>
        <dbReference type="Proteomes" id="UP000095282"/>
    </source>
</evidence>
<keyword evidence="2" id="KW-1185">Reference proteome</keyword>
<feature type="signal peptide" evidence="1">
    <location>
        <begin position="1"/>
        <end position="20"/>
    </location>
</feature>